<evidence type="ECO:0000256" key="1">
    <source>
        <dbReference type="PROSITE-ProRule" id="PRU00285"/>
    </source>
</evidence>
<proteinExistence type="inferred from homology"/>
<protein>
    <recommendedName>
        <fullName evidence="3">SHSP domain-containing protein</fullName>
    </recommendedName>
</protein>
<dbReference type="Gene3D" id="2.60.40.790">
    <property type="match status" value="1"/>
</dbReference>
<dbReference type="Proteomes" id="UP000245207">
    <property type="component" value="Unassembled WGS sequence"/>
</dbReference>
<name>A0A2U1Q0C8_ARTAN</name>
<evidence type="ECO:0000313" key="5">
    <source>
        <dbReference type="Proteomes" id="UP000245207"/>
    </source>
</evidence>
<keyword evidence="5" id="KW-1185">Reference proteome</keyword>
<accession>A0A2U1Q0C8</accession>
<comment type="caution">
    <text evidence="4">The sequence shown here is derived from an EMBL/GenBank/DDBJ whole genome shotgun (WGS) entry which is preliminary data.</text>
</comment>
<sequence length="203" mass="22384">MASSITKAIRLSVPVLSTNASRMLSTIAKMGLSETAAAADQNATAAVTDQKARLSTVAPFPEYPPVNDSKDNISQSDLLLPEFLYPQEFLNWYAKLLLKKGVTAAIQEAMKYKGHKVKIDSDGLMVQVYTSGFEHKDLKVEFQDSYLVVQGETTDMMGKPLKCNKHIWIPSSEAYDKEKLKADSKNGLLRVVAPFLNKAKALN</sequence>
<evidence type="ECO:0000313" key="4">
    <source>
        <dbReference type="EMBL" id="PWA91488.1"/>
    </source>
</evidence>
<gene>
    <name evidence="4" type="ORF">CTI12_AA090280</name>
</gene>
<dbReference type="InterPro" id="IPR008978">
    <property type="entry name" value="HSP20-like_chaperone"/>
</dbReference>
<reference evidence="4 5" key="1">
    <citation type="journal article" date="2018" name="Mol. Plant">
        <title>The genome of Artemisia annua provides insight into the evolution of Asteraceae family and artemisinin biosynthesis.</title>
        <authorList>
            <person name="Shen Q."/>
            <person name="Zhang L."/>
            <person name="Liao Z."/>
            <person name="Wang S."/>
            <person name="Yan T."/>
            <person name="Shi P."/>
            <person name="Liu M."/>
            <person name="Fu X."/>
            <person name="Pan Q."/>
            <person name="Wang Y."/>
            <person name="Lv Z."/>
            <person name="Lu X."/>
            <person name="Zhang F."/>
            <person name="Jiang W."/>
            <person name="Ma Y."/>
            <person name="Chen M."/>
            <person name="Hao X."/>
            <person name="Li L."/>
            <person name="Tang Y."/>
            <person name="Lv G."/>
            <person name="Zhou Y."/>
            <person name="Sun X."/>
            <person name="Brodelius P.E."/>
            <person name="Rose J.K.C."/>
            <person name="Tang K."/>
        </authorList>
    </citation>
    <scope>NUCLEOTIDE SEQUENCE [LARGE SCALE GENOMIC DNA]</scope>
    <source>
        <strain evidence="5">cv. Huhao1</strain>
        <tissue evidence="4">Leaf</tissue>
    </source>
</reference>
<dbReference type="CDD" id="cd06464">
    <property type="entry name" value="ACD_sHsps-like"/>
    <property type="match status" value="1"/>
</dbReference>
<organism evidence="4 5">
    <name type="scientific">Artemisia annua</name>
    <name type="common">Sweet wormwood</name>
    <dbReference type="NCBI Taxonomy" id="35608"/>
    <lineage>
        <taxon>Eukaryota</taxon>
        <taxon>Viridiplantae</taxon>
        <taxon>Streptophyta</taxon>
        <taxon>Embryophyta</taxon>
        <taxon>Tracheophyta</taxon>
        <taxon>Spermatophyta</taxon>
        <taxon>Magnoliopsida</taxon>
        <taxon>eudicotyledons</taxon>
        <taxon>Gunneridae</taxon>
        <taxon>Pentapetalae</taxon>
        <taxon>asterids</taxon>
        <taxon>campanulids</taxon>
        <taxon>Asterales</taxon>
        <taxon>Asteraceae</taxon>
        <taxon>Asteroideae</taxon>
        <taxon>Anthemideae</taxon>
        <taxon>Artemisiinae</taxon>
        <taxon>Artemisia</taxon>
    </lineage>
</organism>
<dbReference type="PROSITE" id="PS01031">
    <property type="entry name" value="SHSP"/>
    <property type="match status" value="1"/>
</dbReference>
<dbReference type="InterPro" id="IPR002068">
    <property type="entry name" value="A-crystallin/Hsp20_dom"/>
</dbReference>
<evidence type="ECO:0000259" key="3">
    <source>
        <dbReference type="PROSITE" id="PS01031"/>
    </source>
</evidence>
<evidence type="ECO:0000256" key="2">
    <source>
        <dbReference type="RuleBase" id="RU003616"/>
    </source>
</evidence>
<dbReference type="EMBL" id="PKPP01000539">
    <property type="protein sequence ID" value="PWA91488.1"/>
    <property type="molecule type" value="Genomic_DNA"/>
</dbReference>
<comment type="similarity">
    <text evidence="1 2">Belongs to the small heat shock protein (HSP20) family.</text>
</comment>
<dbReference type="Pfam" id="PF00011">
    <property type="entry name" value="HSP20"/>
    <property type="match status" value="1"/>
</dbReference>
<feature type="domain" description="SHSP" evidence="3">
    <location>
        <begin position="103"/>
        <end position="203"/>
    </location>
</feature>
<dbReference type="AlphaFoldDB" id="A0A2U1Q0C8"/>
<dbReference type="SUPFAM" id="SSF49764">
    <property type="entry name" value="HSP20-like chaperones"/>
    <property type="match status" value="1"/>
</dbReference>